<dbReference type="AlphaFoldDB" id="A0ABD4SXC5"/>
<keyword evidence="2" id="KW-0521">NADP</keyword>
<keyword evidence="6" id="KW-1185">Reference proteome</keyword>
<sequence length="232" mass="25216">MVLQRPHTFVVFATSADGKVADAYRNPPTFGSKADYRHLERRVAAADGVIFGAGTLRSGGTAMRVMDKTLIAQRVAQGKPAQPVQIVCTRSGNLDRELRFFSQPIPRWLLSTCQGAAQWQQGADFDQVLAFEREAADSEIDWPRFFAHCLDQGLETLAVLGGGALVAALLAEGFLDEFWLTLCPVLIGGKDAPTPVDGAGFSQEEAPLLDLIEVDRMGDELILHYRVGRSAA</sequence>
<dbReference type="Pfam" id="PF01872">
    <property type="entry name" value="RibD_C"/>
    <property type="match status" value="1"/>
</dbReference>
<dbReference type="PANTHER" id="PTHR38011">
    <property type="entry name" value="DIHYDROFOLATE REDUCTASE FAMILY PROTEIN (AFU_ORTHOLOGUE AFUA_8G06820)"/>
    <property type="match status" value="1"/>
</dbReference>
<dbReference type="InterPro" id="IPR050765">
    <property type="entry name" value="Riboflavin_Biosynth_HTPR"/>
</dbReference>
<gene>
    <name evidence="5" type="ORF">QQ91_0000435</name>
</gene>
<name>A0ABD4SXC5_9CYAN</name>
<dbReference type="PANTHER" id="PTHR38011:SF7">
    <property type="entry name" value="2,5-DIAMINO-6-RIBOSYLAMINO-4(3H)-PYRIMIDINONE 5'-PHOSPHATE REDUCTASE"/>
    <property type="match status" value="1"/>
</dbReference>
<keyword evidence="3" id="KW-0560">Oxidoreductase</keyword>
<dbReference type="SUPFAM" id="SSF53597">
    <property type="entry name" value="Dihydrofolate reductase-like"/>
    <property type="match status" value="1"/>
</dbReference>
<comment type="pathway">
    <text evidence="1">Cofactor biosynthesis; riboflavin biosynthesis.</text>
</comment>
<dbReference type="RefSeq" id="WP_166278587.1">
    <property type="nucleotide sequence ID" value="NZ_JTHE03000004.1"/>
</dbReference>
<evidence type="ECO:0000256" key="1">
    <source>
        <dbReference type="ARBA" id="ARBA00005104"/>
    </source>
</evidence>
<proteinExistence type="predicted"/>
<evidence type="ECO:0000256" key="3">
    <source>
        <dbReference type="ARBA" id="ARBA00023002"/>
    </source>
</evidence>
<dbReference type="InterPro" id="IPR024072">
    <property type="entry name" value="DHFR-like_dom_sf"/>
</dbReference>
<dbReference type="EMBL" id="JTHE03000004">
    <property type="protein sequence ID" value="MCM1981301.1"/>
    <property type="molecule type" value="Genomic_DNA"/>
</dbReference>
<organism evidence="5 6">
    <name type="scientific">Lyngbya confervoides BDU141951</name>
    <dbReference type="NCBI Taxonomy" id="1574623"/>
    <lineage>
        <taxon>Bacteria</taxon>
        <taxon>Bacillati</taxon>
        <taxon>Cyanobacteriota</taxon>
        <taxon>Cyanophyceae</taxon>
        <taxon>Oscillatoriophycideae</taxon>
        <taxon>Oscillatoriales</taxon>
        <taxon>Microcoleaceae</taxon>
        <taxon>Lyngbya</taxon>
    </lineage>
</organism>
<reference evidence="5 6" key="1">
    <citation type="journal article" date="2015" name="Genome Announc.">
        <title>Draft Genome Sequence of Filamentous Marine Cyanobacterium Lyngbya confervoides Strain BDU141951.</title>
        <authorList>
            <person name="Chandrababunaidu M.M."/>
            <person name="Sen D."/>
            <person name="Tripathy S."/>
        </authorList>
    </citation>
    <scope>NUCLEOTIDE SEQUENCE [LARGE SCALE GENOMIC DNA]</scope>
    <source>
        <strain evidence="5 6">BDU141951</strain>
    </source>
</reference>
<evidence type="ECO:0000313" key="5">
    <source>
        <dbReference type="EMBL" id="MCM1981301.1"/>
    </source>
</evidence>
<dbReference type="GO" id="GO:0016491">
    <property type="term" value="F:oxidoreductase activity"/>
    <property type="evidence" value="ECO:0007669"/>
    <property type="project" value="UniProtKB-KW"/>
</dbReference>
<evidence type="ECO:0000313" key="6">
    <source>
        <dbReference type="Proteomes" id="UP000031561"/>
    </source>
</evidence>
<dbReference type="InterPro" id="IPR002734">
    <property type="entry name" value="RibDG_C"/>
</dbReference>
<dbReference type="Proteomes" id="UP000031561">
    <property type="component" value="Unassembled WGS sequence"/>
</dbReference>
<accession>A0ABD4SXC5</accession>
<feature type="domain" description="Bacterial bifunctional deaminase-reductase C-terminal" evidence="4">
    <location>
        <begin position="7"/>
        <end position="222"/>
    </location>
</feature>
<evidence type="ECO:0000256" key="2">
    <source>
        <dbReference type="ARBA" id="ARBA00022857"/>
    </source>
</evidence>
<comment type="caution">
    <text evidence="5">The sequence shown here is derived from an EMBL/GenBank/DDBJ whole genome shotgun (WGS) entry which is preliminary data.</text>
</comment>
<dbReference type="Gene3D" id="3.40.430.10">
    <property type="entry name" value="Dihydrofolate Reductase, subunit A"/>
    <property type="match status" value="1"/>
</dbReference>
<protein>
    <submittedName>
        <fullName evidence="5">Dihydrofolate reductase family protein</fullName>
    </submittedName>
</protein>
<evidence type="ECO:0000259" key="4">
    <source>
        <dbReference type="Pfam" id="PF01872"/>
    </source>
</evidence>